<dbReference type="OrthoDB" id="277235at2759"/>
<dbReference type="PROSITE" id="PS01127">
    <property type="entry name" value="EF_TS_2"/>
    <property type="match status" value="1"/>
</dbReference>
<keyword evidence="3 4" id="KW-0648">Protein biosynthesis</keyword>
<keyword evidence="7" id="KW-1185">Reference proteome</keyword>
<keyword evidence="2 4" id="KW-0251">Elongation factor</keyword>
<dbReference type="PANTHER" id="PTHR11741">
    <property type="entry name" value="ELONGATION FACTOR TS"/>
    <property type="match status" value="1"/>
</dbReference>
<dbReference type="HAMAP" id="MF_00050">
    <property type="entry name" value="EF_Ts"/>
    <property type="match status" value="1"/>
</dbReference>
<reference evidence="6 7" key="1">
    <citation type="submission" date="2016-07" db="EMBL/GenBank/DDBJ databases">
        <title>Pervasive Adenine N6-methylation of Active Genes in Fungi.</title>
        <authorList>
            <consortium name="DOE Joint Genome Institute"/>
            <person name="Mondo S.J."/>
            <person name="Dannebaum R.O."/>
            <person name="Kuo R.C."/>
            <person name="Labutti K."/>
            <person name="Haridas S."/>
            <person name="Kuo A."/>
            <person name="Salamov A."/>
            <person name="Ahrendt S.R."/>
            <person name="Lipzen A."/>
            <person name="Sullivan W."/>
            <person name="Andreopoulos W.B."/>
            <person name="Clum A."/>
            <person name="Lindquist E."/>
            <person name="Daum C."/>
            <person name="Ramamoorthy G.K."/>
            <person name="Gryganskyi A."/>
            <person name="Culley D."/>
            <person name="Magnuson J.K."/>
            <person name="James T.Y."/>
            <person name="O'Malley M.A."/>
            <person name="Stajich J.E."/>
            <person name="Spatafora J.W."/>
            <person name="Visel A."/>
            <person name="Grigoriev I.V."/>
        </authorList>
    </citation>
    <scope>NUCLEOTIDE SEQUENCE [LARGE SCALE GENOMIC DNA]</scope>
    <source>
        <strain evidence="6 7">NRRL 3301</strain>
    </source>
</reference>
<feature type="domain" description="Translation elongation factor EFTs/EF1B dimerisation" evidence="5">
    <location>
        <begin position="262"/>
        <end position="310"/>
    </location>
</feature>
<dbReference type="InterPro" id="IPR014039">
    <property type="entry name" value="Transl_elong_EFTs/EF1B_dimer"/>
</dbReference>
<dbReference type="SUPFAM" id="SSF46934">
    <property type="entry name" value="UBA-like"/>
    <property type="match status" value="1"/>
</dbReference>
<dbReference type="GO" id="GO:0005739">
    <property type="term" value="C:mitochondrion"/>
    <property type="evidence" value="ECO:0007669"/>
    <property type="project" value="UniProtKB-SubCell"/>
</dbReference>
<dbReference type="AlphaFoldDB" id="A0A1X2GEC1"/>
<evidence type="ECO:0000256" key="2">
    <source>
        <dbReference type="ARBA" id="ARBA00022768"/>
    </source>
</evidence>
<dbReference type="Gene3D" id="3.30.479.20">
    <property type="entry name" value="Elongation factor Ts, dimerisation domain"/>
    <property type="match status" value="2"/>
</dbReference>
<dbReference type="InterPro" id="IPR001816">
    <property type="entry name" value="Transl_elong_EFTs/EF1B"/>
</dbReference>
<gene>
    <name evidence="4" type="primary">TSF1</name>
    <name evidence="6" type="ORF">DM01DRAFT_1324274</name>
</gene>
<comment type="function">
    <text evidence="4">Associates with the EF-Tu.GDP complex and induces the exchange of GDP to GTP. It remains bound to the aminoacyl-tRNA.EF-Tu.GTP complex up to the GTP hydrolysis stage on the ribosome.</text>
</comment>
<proteinExistence type="inferred from homology"/>
<name>A0A1X2GEC1_9FUNG</name>
<organism evidence="6 7">
    <name type="scientific">Hesseltinella vesiculosa</name>
    <dbReference type="NCBI Taxonomy" id="101127"/>
    <lineage>
        <taxon>Eukaryota</taxon>
        <taxon>Fungi</taxon>
        <taxon>Fungi incertae sedis</taxon>
        <taxon>Mucoromycota</taxon>
        <taxon>Mucoromycotina</taxon>
        <taxon>Mucoromycetes</taxon>
        <taxon>Mucorales</taxon>
        <taxon>Cunninghamellaceae</taxon>
        <taxon>Hesseltinella</taxon>
    </lineage>
</organism>
<dbReference type="Proteomes" id="UP000242146">
    <property type="component" value="Unassembled WGS sequence"/>
</dbReference>
<evidence type="ECO:0000259" key="5">
    <source>
        <dbReference type="Pfam" id="PF00889"/>
    </source>
</evidence>
<dbReference type="InterPro" id="IPR009060">
    <property type="entry name" value="UBA-like_sf"/>
</dbReference>
<dbReference type="SUPFAM" id="SSF54713">
    <property type="entry name" value="Elongation factor Ts (EF-Ts), dimerisation domain"/>
    <property type="match status" value="2"/>
</dbReference>
<dbReference type="GO" id="GO:0003746">
    <property type="term" value="F:translation elongation factor activity"/>
    <property type="evidence" value="ECO:0007669"/>
    <property type="project" value="UniProtKB-UniRule"/>
</dbReference>
<protein>
    <recommendedName>
        <fullName evidence="4">Elongation factor Ts, mitochondrial</fullName>
        <shortName evidence="4">EF-Ts</shortName>
        <shortName evidence="4">EF-TsMt</shortName>
    </recommendedName>
</protein>
<sequence>MTTMLKTWTANRAFIRQYSTAFKPDIKLLAKLRKETEVSMSKAKEALTKADNNYQSALTWLQQDAIASGTKKASKVGTRIAGEGLISTALINNRCSVIELNCETDFVSRNGMFKNLAQQVAATSLFLHEPVDKERCVENMQLDTLARAPMLPTAEGTYRDETVHESIVQAIGKLGENIILRRASVVSQGLSASYVHGGDGKTGKIAGVAVLNVAGETNPEQKKAMANVAVQVARQVVGFAPRFAQTEDVPTDELNSQADQNMFLKEAVLSQQDYLMNPSLTVGEFVDQSAKSVGLEGATVVDFIRWEVGENIEKRADDFANEVIQAAKN</sequence>
<comment type="caution">
    <text evidence="6">The sequence shown here is derived from an EMBL/GenBank/DDBJ whole genome shotgun (WGS) entry which is preliminary data.</text>
</comment>
<dbReference type="Gene3D" id="1.10.8.10">
    <property type="entry name" value="DNA helicase RuvA subunit, C-terminal domain"/>
    <property type="match status" value="1"/>
</dbReference>
<accession>A0A1X2GEC1</accession>
<dbReference type="EMBL" id="MCGT01000021">
    <property type="protein sequence ID" value="ORX51184.1"/>
    <property type="molecule type" value="Genomic_DNA"/>
</dbReference>
<evidence type="ECO:0000313" key="7">
    <source>
        <dbReference type="Proteomes" id="UP000242146"/>
    </source>
</evidence>
<evidence type="ECO:0000256" key="4">
    <source>
        <dbReference type="HAMAP-Rule" id="MF_03135"/>
    </source>
</evidence>
<dbReference type="InterPro" id="IPR036402">
    <property type="entry name" value="EF-Ts_dimer_sf"/>
</dbReference>
<evidence type="ECO:0000256" key="3">
    <source>
        <dbReference type="ARBA" id="ARBA00022917"/>
    </source>
</evidence>
<evidence type="ECO:0000256" key="1">
    <source>
        <dbReference type="ARBA" id="ARBA00005532"/>
    </source>
</evidence>
<feature type="domain" description="Translation elongation factor EFTs/EF1B dimerisation" evidence="5">
    <location>
        <begin position="96"/>
        <end position="257"/>
    </location>
</feature>
<dbReference type="Pfam" id="PF00889">
    <property type="entry name" value="EF_TS"/>
    <property type="match status" value="2"/>
</dbReference>
<dbReference type="GO" id="GO:0070125">
    <property type="term" value="P:mitochondrial translational elongation"/>
    <property type="evidence" value="ECO:0007669"/>
    <property type="project" value="TreeGrafter"/>
</dbReference>
<comment type="subcellular location">
    <subcellularLocation>
        <location evidence="4">Mitochondrion</location>
    </subcellularLocation>
</comment>
<comment type="similarity">
    <text evidence="1 4">Belongs to the EF-Ts family.</text>
</comment>
<keyword evidence="4" id="KW-0496">Mitochondrion</keyword>
<dbReference type="STRING" id="101127.A0A1X2GEC1"/>
<dbReference type="PANTHER" id="PTHR11741:SF0">
    <property type="entry name" value="ELONGATION FACTOR TS, MITOCHONDRIAL"/>
    <property type="match status" value="1"/>
</dbReference>
<evidence type="ECO:0000313" key="6">
    <source>
        <dbReference type="EMBL" id="ORX51184.1"/>
    </source>
</evidence>
<dbReference type="InterPro" id="IPR018101">
    <property type="entry name" value="Transl_elong_Ts_CS"/>
</dbReference>